<name>A0A7T4T8U5_9BURK</name>
<dbReference type="KEGG" id="pgis:I6I06_16140"/>
<evidence type="ECO:0000313" key="1">
    <source>
        <dbReference type="EMBL" id="QQC63800.1"/>
    </source>
</evidence>
<protein>
    <submittedName>
        <fullName evidence="1">Uncharacterized protein</fullName>
    </submittedName>
</protein>
<organism evidence="1 2">
    <name type="scientific">Paraburkholderia ginsengisoli</name>
    <dbReference type="NCBI Taxonomy" id="311231"/>
    <lineage>
        <taxon>Bacteria</taxon>
        <taxon>Pseudomonadati</taxon>
        <taxon>Pseudomonadota</taxon>
        <taxon>Betaproteobacteria</taxon>
        <taxon>Burkholderiales</taxon>
        <taxon>Burkholderiaceae</taxon>
        <taxon>Paraburkholderia</taxon>
    </lineage>
</organism>
<accession>A0A7T4T8U5</accession>
<dbReference type="RefSeq" id="WP_042321689.1">
    <property type="nucleotide sequence ID" value="NZ_CP066075.1"/>
</dbReference>
<dbReference type="Proteomes" id="UP000595610">
    <property type="component" value="Chromosome 1"/>
</dbReference>
<dbReference type="AlphaFoldDB" id="A0A7T4T8U5"/>
<dbReference type="EMBL" id="CP066075">
    <property type="protein sequence ID" value="QQC63800.1"/>
    <property type="molecule type" value="Genomic_DNA"/>
</dbReference>
<reference evidence="1 2" key="1">
    <citation type="submission" date="2020-12" db="EMBL/GenBank/DDBJ databases">
        <title>FDA dAtabase for Regulatory Grade micrObial Sequences (FDA-ARGOS): Supporting development and validation of Infectious Disease Dx tests.</title>
        <authorList>
            <person name="Nelson B."/>
            <person name="Plummer A."/>
            <person name="Tallon L."/>
            <person name="Sadzewicz L."/>
            <person name="Zhao X."/>
            <person name="Boylan J."/>
            <person name="Ott S."/>
            <person name="Bowen H."/>
            <person name="Vavikolanu K."/>
            <person name="Mehta A."/>
            <person name="Aluvathingal J."/>
            <person name="Nadendla S."/>
            <person name="Myers T."/>
            <person name="Yan Y."/>
            <person name="Sichtig H."/>
        </authorList>
    </citation>
    <scope>NUCLEOTIDE SEQUENCE [LARGE SCALE GENOMIC DNA]</scope>
    <source>
        <strain evidence="1 2">FDAARGOS_1049</strain>
    </source>
</reference>
<proteinExistence type="predicted"/>
<sequence>MERNNRKPPPEMADSLRRLKDARAVLRAVELRARVRRESATDRPGDVLDRLRANQDVRTAAMALIRGESHG</sequence>
<keyword evidence="2" id="KW-1185">Reference proteome</keyword>
<evidence type="ECO:0000313" key="2">
    <source>
        <dbReference type="Proteomes" id="UP000595610"/>
    </source>
</evidence>
<gene>
    <name evidence="1" type="ORF">I6I06_16140</name>
</gene>